<feature type="chain" id="PRO_5004484055" evidence="2">
    <location>
        <begin position="25"/>
        <end position="362"/>
    </location>
</feature>
<proteinExistence type="evidence at transcript level"/>
<feature type="transmembrane region" description="Helical" evidence="1">
    <location>
        <begin position="291"/>
        <end position="318"/>
    </location>
</feature>
<dbReference type="EMBL" id="AK421943">
    <property type="protein sequence ID" value="BAN40454.1"/>
    <property type="molecule type" value="mRNA"/>
</dbReference>
<dbReference type="AlphaFoldDB" id="S0AZY0"/>
<reference evidence="3" key="1">
    <citation type="submission" date="2012-06" db="EMBL/GenBank/DDBJ databases">
        <title>Short 5' UTR of Entamoeba genes.</title>
        <authorList>
            <person name="Hiranuka K."/>
            <person name="Kumagai M."/>
            <person name="Wakaguri H."/>
            <person name="Suzuki Y."/>
            <person name="Sugano S."/>
            <person name="Watanabe J."/>
            <person name="Makioka A."/>
        </authorList>
    </citation>
    <scope>NUCLEOTIDE SEQUENCE</scope>
    <source>
        <strain evidence="3">IP1</strain>
    </source>
</reference>
<evidence type="ECO:0000256" key="1">
    <source>
        <dbReference type="SAM" id="Phobius"/>
    </source>
</evidence>
<keyword evidence="1" id="KW-0472">Membrane</keyword>
<keyword evidence="1" id="KW-0812">Transmembrane</keyword>
<feature type="signal peptide" evidence="2">
    <location>
        <begin position="1"/>
        <end position="24"/>
    </location>
</feature>
<keyword evidence="1" id="KW-1133">Transmembrane helix</keyword>
<feature type="transmembrane region" description="Helical" evidence="1">
    <location>
        <begin position="232"/>
        <end position="254"/>
    </location>
</feature>
<organism evidence="3">
    <name type="scientific">Entamoeba invadens</name>
    <dbReference type="NCBI Taxonomy" id="33085"/>
    <lineage>
        <taxon>Eukaryota</taxon>
        <taxon>Amoebozoa</taxon>
        <taxon>Evosea</taxon>
        <taxon>Archamoebae</taxon>
        <taxon>Mastigamoebida</taxon>
        <taxon>Entamoebidae</taxon>
        <taxon>Entamoeba</taxon>
    </lineage>
</organism>
<sequence>MAYPFPKFSLFIGLVLIVVIIANSQFGIGNKMQDQAVFREHLKAKVHKEMCNGKYPAPVGTLVAKFPMITSTHMLIAAVSALALCFLFNLIPQNGFFSWVMIHLFTLAFFLVAITAGYLFAKSQSDMCVKAKEMVSVNSTCPFAGVMENKFVQQGINYIPETIRAKAMTFKDILVEHVTKLGINAPIFVIVIAFYLINKNTRSVTRFEVLGLISLIVSLISGYGYYQETHDVVFSIVFPIATIVLVLICVNLALKLGFFFVVPEYFFSAASIAFRLFYVLAAFNIPFAMLIAVGFFVFLFVNIAVWSDGFFLSVVFLLNFGLSKLYTFPADSLVVLLFTLAVFTCDCCCKKSCKAEKKPKTD</sequence>
<accession>S0AZY0</accession>
<feature type="transmembrane region" description="Helical" evidence="1">
    <location>
        <begin position="66"/>
        <end position="88"/>
    </location>
</feature>
<dbReference type="VEuPathDB" id="AmoebaDB:EIN_409120"/>
<evidence type="ECO:0000313" key="3">
    <source>
        <dbReference type="EMBL" id="BAN40454.1"/>
    </source>
</evidence>
<feature type="transmembrane region" description="Helical" evidence="1">
    <location>
        <begin position="209"/>
        <end position="226"/>
    </location>
</feature>
<protein>
    <submittedName>
        <fullName evidence="3">Uncharacterized protein</fullName>
    </submittedName>
</protein>
<feature type="transmembrane region" description="Helical" evidence="1">
    <location>
        <begin position="325"/>
        <end position="343"/>
    </location>
</feature>
<name>S0AZY0_ENTIV</name>
<feature type="transmembrane region" description="Helical" evidence="1">
    <location>
        <begin position="178"/>
        <end position="197"/>
    </location>
</feature>
<evidence type="ECO:0000256" key="2">
    <source>
        <dbReference type="SAM" id="SignalP"/>
    </source>
</evidence>
<keyword evidence="2" id="KW-0732">Signal</keyword>
<feature type="transmembrane region" description="Helical" evidence="1">
    <location>
        <begin position="100"/>
        <end position="121"/>
    </location>
</feature>